<evidence type="ECO:0000313" key="1">
    <source>
        <dbReference type="EMBL" id="KAG6384819.1"/>
    </source>
</evidence>
<name>A0A8X8VYR9_SALSN</name>
<reference evidence="1" key="1">
    <citation type="submission" date="2018-01" db="EMBL/GenBank/DDBJ databases">
        <authorList>
            <person name="Mao J.F."/>
        </authorList>
    </citation>
    <scope>NUCLEOTIDE SEQUENCE</scope>
    <source>
        <strain evidence="1">Huo1</strain>
        <tissue evidence="1">Leaf</tissue>
    </source>
</reference>
<gene>
    <name evidence="1" type="ORF">SASPL_153638</name>
</gene>
<reference evidence="1" key="2">
    <citation type="submission" date="2020-08" db="EMBL/GenBank/DDBJ databases">
        <title>Plant Genome Project.</title>
        <authorList>
            <person name="Zhang R.-G."/>
        </authorList>
    </citation>
    <scope>NUCLEOTIDE SEQUENCE</scope>
    <source>
        <strain evidence="1">Huo1</strain>
        <tissue evidence="1">Leaf</tissue>
    </source>
</reference>
<protein>
    <submittedName>
        <fullName evidence="1">Uncharacterized protein</fullName>
    </submittedName>
</protein>
<dbReference type="AlphaFoldDB" id="A0A8X8VYR9"/>
<organism evidence="1">
    <name type="scientific">Salvia splendens</name>
    <name type="common">Scarlet sage</name>
    <dbReference type="NCBI Taxonomy" id="180675"/>
    <lineage>
        <taxon>Eukaryota</taxon>
        <taxon>Viridiplantae</taxon>
        <taxon>Streptophyta</taxon>
        <taxon>Embryophyta</taxon>
        <taxon>Tracheophyta</taxon>
        <taxon>Spermatophyta</taxon>
        <taxon>Magnoliopsida</taxon>
        <taxon>eudicotyledons</taxon>
        <taxon>Gunneridae</taxon>
        <taxon>Pentapetalae</taxon>
        <taxon>asterids</taxon>
        <taxon>lamiids</taxon>
        <taxon>Lamiales</taxon>
        <taxon>Lamiaceae</taxon>
        <taxon>Nepetoideae</taxon>
        <taxon>Mentheae</taxon>
        <taxon>Salviinae</taxon>
        <taxon>Salvia</taxon>
        <taxon>Salvia subgen. Calosphace</taxon>
        <taxon>core Calosphace</taxon>
    </lineage>
</organism>
<dbReference type="PANTHER" id="PTHR33972:SF26">
    <property type="match status" value="1"/>
</dbReference>
<dbReference type="Proteomes" id="UP000298416">
    <property type="component" value="Unassembled WGS sequence"/>
</dbReference>
<proteinExistence type="predicted"/>
<accession>A0A8X8VYR9</accession>
<dbReference type="EMBL" id="PNBA02000022">
    <property type="protein sequence ID" value="KAG6384819.1"/>
    <property type="molecule type" value="Genomic_DNA"/>
</dbReference>
<dbReference type="PANTHER" id="PTHR33972">
    <property type="entry name" value="EXPRESSED PROTEIN"/>
    <property type="match status" value="1"/>
</dbReference>
<evidence type="ECO:0000313" key="2">
    <source>
        <dbReference type="Proteomes" id="UP000298416"/>
    </source>
</evidence>
<sequence>MAMSRILSQSLARSSLSHPAPLLTSRRHRSTKAHRAQLIEIDAEQPDSPEAAAEVIAFGIRKLEDAIHSIIVRRAAPDWLPFLPGHSYWVPPRGSPSASFGAGEPGGSMIEAIGRLASSEIGRNHGPAVDLLSEDEQKAFSSSKGWPSSAFFLEGILTNVDIRGMRAEEAKTVYRWILDRSKLHIVRFTLWSSGLCLSMLSSLSSQYILSDL</sequence>
<comment type="caution">
    <text evidence="1">The sequence shown here is derived from an EMBL/GenBank/DDBJ whole genome shotgun (WGS) entry which is preliminary data.</text>
</comment>
<keyword evidence="2" id="KW-1185">Reference proteome</keyword>